<dbReference type="Proteomes" id="UP000292373">
    <property type="component" value="Unassembled WGS sequence"/>
</dbReference>
<dbReference type="PANTHER" id="PTHR43649">
    <property type="entry name" value="ARABINOSE-BINDING PROTEIN-RELATED"/>
    <property type="match status" value="1"/>
</dbReference>
<dbReference type="Gene3D" id="3.40.190.10">
    <property type="entry name" value="Periplasmic binding protein-like II"/>
    <property type="match status" value="1"/>
</dbReference>
<accession>A0A4Q9KBA3</accession>
<dbReference type="Pfam" id="PF01547">
    <property type="entry name" value="SBP_bac_1"/>
    <property type="match status" value="1"/>
</dbReference>
<dbReference type="PANTHER" id="PTHR43649:SF12">
    <property type="entry name" value="DIACETYLCHITOBIOSE BINDING PROTEIN DASA"/>
    <property type="match status" value="1"/>
</dbReference>
<evidence type="ECO:0000313" key="3">
    <source>
        <dbReference type="Proteomes" id="UP000292373"/>
    </source>
</evidence>
<evidence type="ECO:0000256" key="1">
    <source>
        <dbReference type="SAM" id="MobiDB-lite"/>
    </source>
</evidence>
<dbReference type="EMBL" id="SDMQ01000015">
    <property type="protein sequence ID" value="TBT83023.1"/>
    <property type="molecule type" value="Genomic_DNA"/>
</dbReference>
<dbReference type="CDD" id="cd13585">
    <property type="entry name" value="PBP2_TMBP_like"/>
    <property type="match status" value="1"/>
</dbReference>
<name>A0A4Q9KBA3_9ACTN</name>
<comment type="caution">
    <text evidence="2">The sequence shown here is derived from an EMBL/GenBank/DDBJ whole genome shotgun (WGS) entry which is preliminary data.</text>
</comment>
<dbReference type="OrthoDB" id="4289620at2"/>
<dbReference type="InterPro" id="IPR006059">
    <property type="entry name" value="SBP"/>
</dbReference>
<keyword evidence="3" id="KW-1185">Reference proteome</keyword>
<protein>
    <submittedName>
        <fullName evidence="2">Sugar ABC transporter substrate-binding protein</fullName>
    </submittedName>
</protein>
<organism evidence="2 3">
    <name type="scientific">Propioniciclava sinopodophylli</name>
    <dbReference type="NCBI Taxonomy" id="1837344"/>
    <lineage>
        <taxon>Bacteria</taxon>
        <taxon>Bacillati</taxon>
        <taxon>Actinomycetota</taxon>
        <taxon>Actinomycetes</taxon>
        <taxon>Propionibacteriales</taxon>
        <taxon>Propionibacteriaceae</taxon>
        <taxon>Propioniciclava</taxon>
    </lineage>
</organism>
<evidence type="ECO:0000313" key="2">
    <source>
        <dbReference type="EMBL" id="TBT83023.1"/>
    </source>
</evidence>
<dbReference type="SUPFAM" id="SSF53850">
    <property type="entry name" value="Periplasmic binding protein-like II"/>
    <property type="match status" value="1"/>
</dbReference>
<feature type="region of interest" description="Disordered" evidence="1">
    <location>
        <begin position="1"/>
        <end position="30"/>
    </location>
</feature>
<sequence>MCSTVTPHNDLATGHSQSHAQPLASHERKRFRGCVQAPKRRLHPTPGGSMKKLLATTSMALALTLAACSSPASPGSQATPGAAQGETKKVTMWMYPVIADSAKSQAFWGQAEKDFEAANAGIDLVIEQQPWDNRDEKLATAIASGKGPDLVVLGPDQLPQYQASGGLASLKKAYEGQEDKFLKSAVEAATVDGDVYAVPIYHTITTTVYNKKAFDAAGVTELPTTWDQVKAAAPKLAAQGVSIMDYSGDAKMTLNLSFYPLLWQAGGSVFAEDGRSVAFNSPEGKETLQFLVDLQKVGGLPADAATKGNKVEGGGLSTGKTAMGYALVKPEADIMIKALGEDAVVVGEPLKNKEQVAFGLPGLLTRTSISKDEASAATVAKFFSSAEFAPTLSKASGYFSARQDVKPDSADKVGAKFAEALAFAKAGEINSKARQVMASLQPHIQSALQGAKTVDAALADAEAEANAVLKG</sequence>
<dbReference type="InterPro" id="IPR050490">
    <property type="entry name" value="Bact_solute-bd_prot1"/>
</dbReference>
<gene>
    <name evidence="2" type="ORF">ET989_12870</name>
</gene>
<dbReference type="AlphaFoldDB" id="A0A4Q9KBA3"/>
<reference evidence="2 3" key="1">
    <citation type="submission" date="2019-01" db="EMBL/GenBank/DDBJ databases">
        <title>Lactibacter flavus gen. nov., sp. nov., a novel bacterium of the family Propionibacteriaceae isolated from raw milk and dairy products.</title>
        <authorList>
            <person name="Huptas C."/>
            <person name="Wenning M."/>
            <person name="Breitenwieser F."/>
            <person name="Doll E."/>
            <person name="Von Neubeck M."/>
            <person name="Busse H.-J."/>
            <person name="Scherer S."/>
        </authorList>
    </citation>
    <scope>NUCLEOTIDE SEQUENCE [LARGE SCALE GENOMIC DNA]</scope>
    <source>
        <strain evidence="2 3">KCTC 33808</strain>
    </source>
</reference>
<proteinExistence type="predicted"/>